<evidence type="ECO:0000256" key="12">
    <source>
        <dbReference type="ARBA" id="ARBA00023136"/>
    </source>
</evidence>
<keyword evidence="3 13" id="KW-0813">Transport</keyword>
<dbReference type="PANTHER" id="PTHR30365:SF0">
    <property type="entry name" value="CYTOCHROME BD-I UBIQUINOL OXIDASE SUBUNIT 1"/>
    <property type="match status" value="1"/>
</dbReference>
<comment type="similarity">
    <text evidence="2 13">Belongs to the cytochrome ubiquinol oxidase subunit 1 family.</text>
</comment>
<dbReference type="GO" id="GO:0016682">
    <property type="term" value="F:oxidoreductase activity, acting on diphenols and related substances as donors, oxygen as acceptor"/>
    <property type="evidence" value="ECO:0007669"/>
    <property type="project" value="TreeGrafter"/>
</dbReference>
<feature type="region of interest" description="Disordered" evidence="14">
    <location>
        <begin position="484"/>
        <end position="514"/>
    </location>
</feature>
<dbReference type="OrthoDB" id="9807042at2"/>
<keyword evidence="6 13" id="KW-0349">Heme</keyword>
<evidence type="ECO:0000256" key="11">
    <source>
        <dbReference type="ARBA" id="ARBA00023004"/>
    </source>
</evidence>
<protein>
    <submittedName>
        <fullName evidence="15">Cytochrome d ubiquinol oxidase subunit I</fullName>
    </submittedName>
</protein>
<evidence type="ECO:0000313" key="16">
    <source>
        <dbReference type="Proteomes" id="UP000184603"/>
    </source>
</evidence>
<comment type="subcellular location">
    <subcellularLocation>
        <location evidence="1">Cell inner membrane</location>
        <topology evidence="1">Multi-pass membrane protein</topology>
    </subcellularLocation>
</comment>
<evidence type="ECO:0000256" key="5">
    <source>
        <dbReference type="ARBA" id="ARBA00022519"/>
    </source>
</evidence>
<evidence type="ECO:0000256" key="9">
    <source>
        <dbReference type="ARBA" id="ARBA00022982"/>
    </source>
</evidence>
<dbReference type="InterPro" id="IPR002585">
    <property type="entry name" value="Cyt-d_ubiquinol_oxidase_su_1"/>
</dbReference>
<accession>A0A1M7YIU8</accession>
<evidence type="ECO:0000313" key="15">
    <source>
        <dbReference type="EMBL" id="SHO52556.1"/>
    </source>
</evidence>
<keyword evidence="4 13" id="KW-1003">Cell membrane</keyword>
<dbReference type="Pfam" id="PF01654">
    <property type="entry name" value="Cyt_bd_oxida_I"/>
    <property type="match status" value="1"/>
</dbReference>
<feature type="transmembrane region" description="Helical" evidence="13">
    <location>
        <begin position="377"/>
        <end position="400"/>
    </location>
</feature>
<dbReference type="AlphaFoldDB" id="A0A1M7YIU8"/>
<gene>
    <name evidence="15" type="ORF">SAMN02745220_04621</name>
</gene>
<proteinExistence type="inferred from homology"/>
<dbReference type="EMBL" id="FRFE01000037">
    <property type="protein sequence ID" value="SHO52556.1"/>
    <property type="molecule type" value="Genomic_DNA"/>
</dbReference>
<evidence type="ECO:0000256" key="6">
    <source>
        <dbReference type="ARBA" id="ARBA00022617"/>
    </source>
</evidence>
<dbReference type="GO" id="GO:0070069">
    <property type="term" value="C:cytochrome complex"/>
    <property type="evidence" value="ECO:0007669"/>
    <property type="project" value="UniProtKB-UniRule"/>
</dbReference>
<keyword evidence="5" id="KW-0997">Cell inner membrane</keyword>
<keyword evidence="12 13" id="KW-0472">Membrane</keyword>
<dbReference type="Proteomes" id="UP000184603">
    <property type="component" value="Unassembled WGS sequence"/>
</dbReference>
<evidence type="ECO:0000256" key="4">
    <source>
        <dbReference type="ARBA" id="ARBA00022475"/>
    </source>
</evidence>
<keyword evidence="11 13" id="KW-0408">Iron</keyword>
<keyword evidence="9 13" id="KW-0249">Electron transport</keyword>
<feature type="transmembrane region" description="Helical" evidence="13">
    <location>
        <begin position="208"/>
        <end position="229"/>
    </location>
</feature>
<feature type="transmembrane region" description="Helical" evidence="13">
    <location>
        <begin position="12"/>
        <end position="35"/>
    </location>
</feature>
<reference evidence="15 16" key="1">
    <citation type="submission" date="2016-12" db="EMBL/GenBank/DDBJ databases">
        <authorList>
            <person name="Song W.-J."/>
            <person name="Kurnit D.M."/>
        </authorList>
    </citation>
    <scope>NUCLEOTIDE SEQUENCE [LARGE SCALE GENOMIC DNA]</scope>
    <source>
        <strain evidence="15 16">DSM 18488</strain>
    </source>
</reference>
<feature type="transmembrane region" description="Helical" evidence="13">
    <location>
        <begin position="453"/>
        <end position="475"/>
    </location>
</feature>
<evidence type="ECO:0000256" key="7">
    <source>
        <dbReference type="ARBA" id="ARBA00022692"/>
    </source>
</evidence>
<feature type="transmembrane region" description="Helical" evidence="13">
    <location>
        <begin position="344"/>
        <end position="365"/>
    </location>
</feature>
<evidence type="ECO:0000256" key="8">
    <source>
        <dbReference type="ARBA" id="ARBA00022723"/>
    </source>
</evidence>
<keyword evidence="10 13" id="KW-1133">Transmembrane helix</keyword>
<organism evidence="15 16">
    <name type="scientific">Desulfopila aestuarii DSM 18488</name>
    <dbReference type="NCBI Taxonomy" id="1121416"/>
    <lineage>
        <taxon>Bacteria</taxon>
        <taxon>Pseudomonadati</taxon>
        <taxon>Thermodesulfobacteriota</taxon>
        <taxon>Desulfobulbia</taxon>
        <taxon>Desulfobulbales</taxon>
        <taxon>Desulfocapsaceae</taxon>
        <taxon>Desulfopila</taxon>
    </lineage>
</organism>
<sequence>MDVLLLSRLQFAFTVMFHYIFPPLTIGLGIILAYLETRYYFTKKQVFAIACQFWTKIFVLNFAIGVASGIVMEFQFGTNWATYSRFVGDVFGSALAAEGIFAFFLESGFLAVVAFGRSRVSAGFYLFSMYMVALGSVFSSIWIVVANSWQQTPAGHHIVEVMRQTITADGQTVLAPWVVDGVVQRRAEIVDFMGMVFNPSTVQRLSHVLLGCAAVGGFFVLSISAYYILQDKHREFARHSFNGALVFSFIAAIGLGVNGHTQAQNVYKYQPAKLAAFEGHYTTGRAALNLIGWPNEKEERIDFEISVPGGLSFMVFDDFTFSKPVVGLDRFRLEDRPPLAIPFFSWRVMVGTGGLMIVLCGAALFYNSKKRIREKPFILWSFVFAIGFVILANQSGWIAAEVGRQPWTVHPPVVWNENGTDLILSADGLYYYDELQGLRTSSSFSAAVDKSEAQLSLILFTVLYLFLIAVWIMVLDRKIRIGPEPLPEPSPDEKGGFIDASSERQHARFTENSL</sequence>
<evidence type="ECO:0000256" key="14">
    <source>
        <dbReference type="SAM" id="MobiDB-lite"/>
    </source>
</evidence>
<evidence type="ECO:0000256" key="13">
    <source>
        <dbReference type="PIRNR" id="PIRNR006446"/>
    </source>
</evidence>
<evidence type="ECO:0000256" key="10">
    <source>
        <dbReference type="ARBA" id="ARBA00022989"/>
    </source>
</evidence>
<feature type="transmembrane region" description="Helical" evidence="13">
    <location>
        <begin position="91"/>
        <end position="115"/>
    </location>
</feature>
<keyword evidence="8 13" id="KW-0479">Metal-binding</keyword>
<dbReference type="GO" id="GO:0009055">
    <property type="term" value="F:electron transfer activity"/>
    <property type="evidence" value="ECO:0007669"/>
    <property type="project" value="UniProtKB-UniRule"/>
</dbReference>
<feature type="compositionally biased region" description="Basic and acidic residues" evidence="14">
    <location>
        <begin position="491"/>
        <end position="514"/>
    </location>
</feature>
<name>A0A1M7YIU8_9BACT</name>
<feature type="transmembrane region" description="Helical" evidence="13">
    <location>
        <begin position="122"/>
        <end position="145"/>
    </location>
</feature>
<evidence type="ECO:0000256" key="3">
    <source>
        <dbReference type="ARBA" id="ARBA00022448"/>
    </source>
</evidence>
<dbReference type="GO" id="GO:0020037">
    <property type="term" value="F:heme binding"/>
    <property type="evidence" value="ECO:0007669"/>
    <property type="project" value="TreeGrafter"/>
</dbReference>
<dbReference type="PANTHER" id="PTHR30365">
    <property type="entry name" value="CYTOCHROME D UBIQUINOL OXIDASE"/>
    <property type="match status" value="1"/>
</dbReference>
<dbReference type="STRING" id="1121416.SAMN02745220_04621"/>
<dbReference type="GO" id="GO:0019646">
    <property type="term" value="P:aerobic electron transport chain"/>
    <property type="evidence" value="ECO:0007669"/>
    <property type="project" value="InterPro"/>
</dbReference>
<keyword evidence="7 13" id="KW-0812">Transmembrane</keyword>
<feature type="transmembrane region" description="Helical" evidence="13">
    <location>
        <begin position="47"/>
        <end position="71"/>
    </location>
</feature>
<feature type="transmembrane region" description="Helical" evidence="13">
    <location>
        <begin position="241"/>
        <end position="259"/>
    </location>
</feature>
<dbReference type="RefSeq" id="WP_073616121.1">
    <property type="nucleotide sequence ID" value="NZ_FRFE01000037.1"/>
</dbReference>
<dbReference type="GO" id="GO:0046872">
    <property type="term" value="F:metal ion binding"/>
    <property type="evidence" value="ECO:0007669"/>
    <property type="project" value="UniProtKB-UniRule"/>
</dbReference>
<dbReference type="PIRSF" id="PIRSF006446">
    <property type="entry name" value="Cyt_quinol_oxidase_1"/>
    <property type="match status" value="1"/>
</dbReference>
<evidence type="ECO:0000256" key="2">
    <source>
        <dbReference type="ARBA" id="ARBA00009819"/>
    </source>
</evidence>
<evidence type="ECO:0000256" key="1">
    <source>
        <dbReference type="ARBA" id="ARBA00004429"/>
    </source>
</evidence>
<dbReference type="GO" id="GO:0005886">
    <property type="term" value="C:plasma membrane"/>
    <property type="evidence" value="ECO:0007669"/>
    <property type="project" value="UniProtKB-SubCell"/>
</dbReference>
<keyword evidence="16" id="KW-1185">Reference proteome</keyword>